<keyword evidence="4 8" id="KW-0812">Transmembrane</keyword>
<keyword evidence="3" id="KW-0813">Transport</keyword>
<evidence type="ECO:0000313" key="10">
    <source>
        <dbReference type="Proteomes" id="UP000193200"/>
    </source>
</evidence>
<dbReference type="EMBL" id="FWFR01000001">
    <property type="protein sequence ID" value="SLN19805.1"/>
    <property type="molecule type" value="Genomic_DNA"/>
</dbReference>
<comment type="similarity">
    <text evidence="2">Belongs to the major facilitator superfamily.</text>
</comment>
<dbReference type="Pfam" id="PF07690">
    <property type="entry name" value="MFS_1"/>
    <property type="match status" value="1"/>
</dbReference>
<evidence type="ECO:0000256" key="8">
    <source>
        <dbReference type="SAM" id="Phobius"/>
    </source>
</evidence>
<evidence type="ECO:0000256" key="1">
    <source>
        <dbReference type="ARBA" id="ARBA00004141"/>
    </source>
</evidence>
<dbReference type="SUPFAM" id="SSF103473">
    <property type="entry name" value="MFS general substrate transporter"/>
    <property type="match status" value="1"/>
</dbReference>
<dbReference type="InParanoid" id="A0A1Y5RPT5"/>
<feature type="transmembrane region" description="Helical" evidence="8">
    <location>
        <begin position="343"/>
        <end position="364"/>
    </location>
</feature>
<dbReference type="NCBIfam" id="TIGR00901">
    <property type="entry name" value="2A0125"/>
    <property type="match status" value="1"/>
</dbReference>
<organism evidence="9 10">
    <name type="scientific">Oceanibacterium hippocampi</name>
    <dbReference type="NCBI Taxonomy" id="745714"/>
    <lineage>
        <taxon>Bacteria</taxon>
        <taxon>Pseudomonadati</taxon>
        <taxon>Pseudomonadota</taxon>
        <taxon>Alphaproteobacteria</taxon>
        <taxon>Sneathiellales</taxon>
        <taxon>Sneathiellaceae</taxon>
        <taxon>Oceanibacterium</taxon>
    </lineage>
</organism>
<feature type="transmembrane region" description="Helical" evidence="8">
    <location>
        <begin position="146"/>
        <end position="167"/>
    </location>
</feature>
<keyword evidence="6 8" id="KW-0472">Membrane</keyword>
<evidence type="ECO:0000256" key="5">
    <source>
        <dbReference type="ARBA" id="ARBA00022989"/>
    </source>
</evidence>
<keyword evidence="5 8" id="KW-1133">Transmembrane helix</keyword>
<feature type="transmembrane region" description="Helical" evidence="8">
    <location>
        <begin position="221"/>
        <end position="240"/>
    </location>
</feature>
<gene>
    <name evidence="9" type="ORF">OCH7691_00461</name>
</gene>
<evidence type="ECO:0000256" key="4">
    <source>
        <dbReference type="ARBA" id="ARBA00022692"/>
    </source>
</evidence>
<feature type="transmembrane region" description="Helical" evidence="8">
    <location>
        <begin position="188"/>
        <end position="209"/>
    </location>
</feature>
<dbReference type="RefSeq" id="WP_085881800.1">
    <property type="nucleotide sequence ID" value="NZ_FWFR01000001.1"/>
</dbReference>
<dbReference type="GO" id="GO:0022857">
    <property type="term" value="F:transmembrane transporter activity"/>
    <property type="evidence" value="ECO:0007669"/>
    <property type="project" value="InterPro"/>
</dbReference>
<sequence>MSEKDRPRGPDNPPPDRAVSDPARTPARPADEGPAGLAGAIALYRDPRVVAVLLLGFASGLPLALTGQTLSVWLFESGQSKVTIGLFALLGLPYVLKFLWAPLIDAIHIPFLHRRLGRRRSWLLTSQAALIGSVLMLGAADPADDLFLVALIALVVTFFSATQDLVIDAFRIEKLEAANQAGAMAHYVAAYRIALLVGTAGMYELVSILQANGFALNSAWFVGYAVMAGCLLIGVMTTLATDEPAGPEATAGTLTLGERFRQAVFDPFRDFAARDSWLLILLFITLFKFGDAFAGTMTSTFVLDIGFDKTDYGRVVKLFGFAATLIGGYAGGYLYRRLGTLQALWLAGILQMASNLMFCWQASVGADLNVLVAVIAVENLTGGFGTVIFVAYISGLCTNRLYTATQFALLSALSGVGRTVLSSTAGYFAEQLGWFLFFAVTAFAAVPGLILLWALARRQGSADEGDPSAGFVKRDR</sequence>
<dbReference type="AlphaFoldDB" id="A0A1Y5RPT5"/>
<dbReference type="InterPro" id="IPR004752">
    <property type="entry name" value="AmpG_permease/AT-1"/>
</dbReference>
<dbReference type="FunCoup" id="A0A1Y5RPT5">
    <property type="interactions" value="151"/>
</dbReference>
<evidence type="ECO:0000256" key="2">
    <source>
        <dbReference type="ARBA" id="ARBA00008335"/>
    </source>
</evidence>
<evidence type="ECO:0000313" key="9">
    <source>
        <dbReference type="EMBL" id="SLN19805.1"/>
    </source>
</evidence>
<feature type="region of interest" description="Disordered" evidence="7">
    <location>
        <begin position="1"/>
        <end position="32"/>
    </location>
</feature>
<dbReference type="GO" id="GO:0016020">
    <property type="term" value="C:membrane"/>
    <property type="evidence" value="ECO:0007669"/>
    <property type="project" value="UniProtKB-SubCell"/>
</dbReference>
<dbReference type="Gene3D" id="1.20.1250.20">
    <property type="entry name" value="MFS general substrate transporter like domains"/>
    <property type="match status" value="2"/>
</dbReference>
<feature type="transmembrane region" description="Helical" evidence="8">
    <location>
        <begin position="407"/>
        <end position="428"/>
    </location>
</feature>
<comment type="subcellular location">
    <subcellularLocation>
        <location evidence="1">Membrane</location>
        <topology evidence="1">Multi-pass membrane protein</topology>
    </subcellularLocation>
</comment>
<keyword evidence="10" id="KW-1185">Reference proteome</keyword>
<dbReference type="OrthoDB" id="9787815at2"/>
<proteinExistence type="inferred from homology"/>
<feature type="transmembrane region" description="Helical" evidence="8">
    <location>
        <begin position="277"/>
        <end position="303"/>
    </location>
</feature>
<evidence type="ECO:0000256" key="7">
    <source>
        <dbReference type="SAM" id="MobiDB-lite"/>
    </source>
</evidence>
<protein>
    <submittedName>
        <fullName evidence="9">Muropeptide transporter</fullName>
    </submittedName>
</protein>
<dbReference type="PANTHER" id="PTHR12778:SF10">
    <property type="entry name" value="MAJOR FACILITATOR SUPERFAMILY DOMAIN-CONTAINING PROTEIN 3"/>
    <property type="match status" value="1"/>
</dbReference>
<dbReference type="Proteomes" id="UP000193200">
    <property type="component" value="Unassembled WGS sequence"/>
</dbReference>
<evidence type="ECO:0000256" key="6">
    <source>
        <dbReference type="ARBA" id="ARBA00023136"/>
    </source>
</evidence>
<dbReference type="InterPro" id="IPR011701">
    <property type="entry name" value="MFS"/>
</dbReference>
<accession>A0A1Y5RPT5</accession>
<feature type="transmembrane region" description="Helical" evidence="8">
    <location>
        <begin position="49"/>
        <end position="70"/>
    </location>
</feature>
<feature type="transmembrane region" description="Helical" evidence="8">
    <location>
        <begin position="315"/>
        <end position="336"/>
    </location>
</feature>
<feature type="transmembrane region" description="Helical" evidence="8">
    <location>
        <begin position="82"/>
        <end position="100"/>
    </location>
</feature>
<reference evidence="9 10" key="1">
    <citation type="submission" date="2017-03" db="EMBL/GenBank/DDBJ databases">
        <authorList>
            <person name="Afonso C.L."/>
            <person name="Miller P.J."/>
            <person name="Scott M.A."/>
            <person name="Spackman E."/>
            <person name="Goraichik I."/>
            <person name="Dimitrov K.M."/>
            <person name="Suarez D.L."/>
            <person name="Swayne D.E."/>
        </authorList>
    </citation>
    <scope>NUCLEOTIDE SEQUENCE [LARGE SCALE GENOMIC DNA]</scope>
    <source>
        <strain evidence="9 10">CECT 7691</strain>
    </source>
</reference>
<feature type="transmembrane region" description="Helical" evidence="8">
    <location>
        <begin position="121"/>
        <end position="140"/>
    </location>
</feature>
<dbReference type="PANTHER" id="PTHR12778">
    <property type="entry name" value="SOLUTE CARRIER FAMILY 33 ACETYL-COA TRANSPORTER -RELATED"/>
    <property type="match status" value="1"/>
</dbReference>
<feature type="transmembrane region" description="Helical" evidence="8">
    <location>
        <begin position="434"/>
        <end position="455"/>
    </location>
</feature>
<feature type="transmembrane region" description="Helical" evidence="8">
    <location>
        <begin position="370"/>
        <end position="395"/>
    </location>
</feature>
<dbReference type="InterPro" id="IPR036259">
    <property type="entry name" value="MFS_trans_sf"/>
</dbReference>
<name>A0A1Y5RPT5_9PROT</name>
<evidence type="ECO:0000256" key="3">
    <source>
        <dbReference type="ARBA" id="ARBA00022448"/>
    </source>
</evidence>